<dbReference type="ESTHER" id="9spio-c8ppx3">
    <property type="family name" value="A85-Feruloyl-Esterase"/>
</dbReference>
<evidence type="ECO:0000256" key="1">
    <source>
        <dbReference type="SAM" id="SignalP"/>
    </source>
</evidence>
<dbReference type="STRING" id="596324.TREVI0001_1434"/>
<organism evidence="2 3">
    <name type="scientific">Treponema vincentii ATCC 35580</name>
    <dbReference type="NCBI Taxonomy" id="596324"/>
    <lineage>
        <taxon>Bacteria</taxon>
        <taxon>Pseudomonadati</taxon>
        <taxon>Spirochaetota</taxon>
        <taxon>Spirochaetia</taxon>
        <taxon>Spirochaetales</taxon>
        <taxon>Treponemataceae</taxon>
        <taxon>Treponema</taxon>
    </lineage>
</organism>
<accession>C8PPX3</accession>
<dbReference type="PANTHER" id="PTHR48098">
    <property type="entry name" value="ENTEROCHELIN ESTERASE-RELATED"/>
    <property type="match status" value="1"/>
</dbReference>
<comment type="caution">
    <text evidence="2">The sequence shown here is derived from an EMBL/GenBank/DDBJ whole genome shotgun (WGS) entry which is preliminary data.</text>
</comment>
<dbReference type="Gene3D" id="3.40.50.1820">
    <property type="entry name" value="alpha/beta hydrolase"/>
    <property type="match status" value="1"/>
</dbReference>
<dbReference type="eggNOG" id="COG2382">
    <property type="taxonomic scope" value="Bacteria"/>
</dbReference>
<reference evidence="2 3" key="1">
    <citation type="submission" date="2009-07" db="EMBL/GenBank/DDBJ databases">
        <authorList>
            <person name="Madupu R."/>
            <person name="Sebastian Y."/>
            <person name="Durkin A.S."/>
            <person name="Torralba M."/>
            <person name="Methe B."/>
            <person name="Sutton G.G."/>
            <person name="Strausberg R.L."/>
            <person name="Nelson K.E."/>
        </authorList>
    </citation>
    <scope>NUCLEOTIDE SEQUENCE [LARGE SCALE GENOMIC DNA]</scope>
    <source>
        <strain evidence="2 3">ATCC 35580</strain>
    </source>
</reference>
<keyword evidence="1" id="KW-0732">Signal</keyword>
<feature type="chain" id="PRO_5002990906" evidence="1">
    <location>
        <begin position="21"/>
        <end position="312"/>
    </location>
</feature>
<evidence type="ECO:0000313" key="3">
    <source>
        <dbReference type="Proteomes" id="UP000004509"/>
    </source>
</evidence>
<gene>
    <name evidence="2" type="ORF">TREVI0001_1434</name>
</gene>
<protein>
    <submittedName>
        <fullName evidence="2">Putative esterase</fullName>
    </submittedName>
</protein>
<dbReference type="EMBL" id="ACYH01000031">
    <property type="protein sequence ID" value="EEV20573.1"/>
    <property type="molecule type" value="Genomic_DNA"/>
</dbReference>
<dbReference type="InterPro" id="IPR029058">
    <property type="entry name" value="AB_hydrolase_fold"/>
</dbReference>
<dbReference type="InterPro" id="IPR050583">
    <property type="entry name" value="Mycobacterial_A85_antigen"/>
</dbReference>
<dbReference type="Pfam" id="PF00756">
    <property type="entry name" value="Esterase"/>
    <property type="match status" value="1"/>
</dbReference>
<sequence length="312" mass="35701">MKKLTILMMPIFTCVLSCTSAETKMTTLLQNYTVTTAIPKAYFSTAAKQGTVHLIEYATHDYTQAARPAITKKAYIYLPYGYNADDTKVRYNTLFYMHGWTGIAGELFTIGNGFIKNMFDVMIEKVDIQPLIIVAATFDNGNEPQDFARSVEELSVFHNDFRDALLPFIDSHFNTNAVRNSRAFSGFSLGAVTTWYEFCYNNDLIKYFLPLSGDCWIMGTYGGRYRPKETADRLEQIIREKRYTASDYEIYAAVGTRDPIWDQVNNQLTEMLARRTFSGGNVRYAVKQGGRHDYDAIAEYLYNALPLYFKLK</sequence>
<evidence type="ECO:0000313" key="2">
    <source>
        <dbReference type="EMBL" id="EEV20573.1"/>
    </source>
</evidence>
<dbReference type="AlphaFoldDB" id="C8PPX3"/>
<feature type="signal peptide" evidence="1">
    <location>
        <begin position="1"/>
        <end position="20"/>
    </location>
</feature>
<dbReference type="InterPro" id="IPR000801">
    <property type="entry name" value="Esterase-like"/>
</dbReference>
<dbReference type="SUPFAM" id="SSF53474">
    <property type="entry name" value="alpha/beta-Hydrolases"/>
    <property type="match status" value="1"/>
</dbReference>
<name>C8PPX3_9SPIR</name>
<dbReference type="Proteomes" id="UP000004509">
    <property type="component" value="Unassembled WGS sequence"/>
</dbReference>
<proteinExistence type="predicted"/>
<dbReference type="OrthoDB" id="9803578at2"/>